<comment type="caution">
    <text evidence="1">The sequence shown here is derived from an EMBL/GenBank/DDBJ whole genome shotgun (WGS) entry which is preliminary data.</text>
</comment>
<dbReference type="RefSeq" id="WP_111340190.1">
    <property type="nucleotide sequence ID" value="NZ_QLII01000001.1"/>
</dbReference>
<dbReference type="EMBL" id="QLII01000001">
    <property type="protein sequence ID" value="RAI73308.1"/>
    <property type="molecule type" value="Genomic_DNA"/>
</dbReference>
<dbReference type="Proteomes" id="UP000249016">
    <property type="component" value="Unassembled WGS sequence"/>
</dbReference>
<sequence>MEATVVQPPGGPVEKVQASSKTYGVDVFRWSKWVDGDGKLWIVTLLHGFRDKGRGKWGANVELLDVDSETIIDVPRTEFTAWIKSGALKRVDTPILL</sequence>
<dbReference type="AlphaFoldDB" id="A0A327NL58"/>
<gene>
    <name evidence="1" type="ORF">HMF3257_00630</name>
</gene>
<evidence type="ECO:0000313" key="2">
    <source>
        <dbReference type="Proteomes" id="UP000249016"/>
    </source>
</evidence>
<reference evidence="1 2" key="1">
    <citation type="submission" date="2018-06" db="EMBL/GenBank/DDBJ databases">
        <title>Spirosoma sp. HMF3257 Genome sequencing and assembly.</title>
        <authorList>
            <person name="Kang H."/>
            <person name="Cha I."/>
            <person name="Kim H."/>
            <person name="Kang J."/>
            <person name="Joh K."/>
        </authorList>
    </citation>
    <scope>NUCLEOTIDE SEQUENCE [LARGE SCALE GENOMIC DNA]</scope>
    <source>
        <strain evidence="1 2">HMF3257</strain>
    </source>
</reference>
<proteinExistence type="predicted"/>
<evidence type="ECO:0000313" key="1">
    <source>
        <dbReference type="EMBL" id="RAI73308.1"/>
    </source>
</evidence>
<protein>
    <submittedName>
        <fullName evidence="1">Uncharacterized protein</fullName>
    </submittedName>
</protein>
<accession>A0A327NL58</accession>
<organism evidence="1 2">
    <name type="scientific">Spirosoma telluris</name>
    <dbReference type="NCBI Taxonomy" id="2183553"/>
    <lineage>
        <taxon>Bacteria</taxon>
        <taxon>Pseudomonadati</taxon>
        <taxon>Bacteroidota</taxon>
        <taxon>Cytophagia</taxon>
        <taxon>Cytophagales</taxon>
        <taxon>Cytophagaceae</taxon>
        <taxon>Spirosoma</taxon>
    </lineage>
</organism>
<keyword evidence="2" id="KW-1185">Reference proteome</keyword>
<name>A0A327NL58_9BACT</name>